<proteinExistence type="predicted"/>
<dbReference type="EMBL" id="KI894027">
    <property type="protein sequence ID" value="OBR89383.1"/>
    <property type="molecule type" value="Genomic_DNA"/>
</dbReference>
<keyword evidence="4" id="KW-1185">Reference proteome</keyword>
<dbReference type="VEuPathDB" id="FungiDB:I303_01210"/>
<organism evidence="2">
    <name type="scientific">Kwoniella dejecticola CBS 10117</name>
    <dbReference type="NCBI Taxonomy" id="1296121"/>
    <lineage>
        <taxon>Eukaryota</taxon>
        <taxon>Fungi</taxon>
        <taxon>Dikarya</taxon>
        <taxon>Basidiomycota</taxon>
        <taxon>Agaricomycotina</taxon>
        <taxon>Tremellomycetes</taxon>
        <taxon>Tremellales</taxon>
        <taxon>Cryptococcaceae</taxon>
        <taxon>Kwoniella</taxon>
    </lineage>
</organism>
<reference evidence="3" key="3">
    <citation type="submission" date="2024-02" db="EMBL/GenBank/DDBJ databases">
        <title>Comparative genomics of Cryptococcus and Kwoniella reveals pathogenesis evolution and contrasting modes of karyotype evolution via chromosome fusion or intercentromeric recombination.</title>
        <authorList>
            <person name="Coelho M.A."/>
            <person name="David-Palma M."/>
            <person name="Shea T."/>
            <person name="Bowers K."/>
            <person name="McGinley-Smith S."/>
            <person name="Mohammad A.W."/>
            <person name="Gnirke A."/>
            <person name="Yurkov A.M."/>
            <person name="Nowrousian M."/>
            <person name="Sun S."/>
            <person name="Cuomo C.A."/>
            <person name="Heitman J."/>
        </authorList>
    </citation>
    <scope>NUCLEOTIDE SEQUENCE</scope>
    <source>
        <strain evidence="3">CBS 10117</strain>
    </source>
</reference>
<feature type="compositionally biased region" description="Basic residues" evidence="1">
    <location>
        <begin position="68"/>
        <end position="78"/>
    </location>
</feature>
<dbReference type="RefSeq" id="XP_018267225.1">
    <property type="nucleotide sequence ID" value="XM_018404571.1"/>
</dbReference>
<dbReference type="EMBL" id="CP144530">
    <property type="protein sequence ID" value="WWC58660.1"/>
    <property type="molecule type" value="Genomic_DNA"/>
</dbReference>
<evidence type="ECO:0000313" key="4">
    <source>
        <dbReference type="Proteomes" id="UP000078595"/>
    </source>
</evidence>
<evidence type="ECO:0000256" key="1">
    <source>
        <dbReference type="SAM" id="MobiDB-lite"/>
    </source>
</evidence>
<reference evidence="2" key="1">
    <citation type="submission" date="2013-07" db="EMBL/GenBank/DDBJ databases">
        <title>The Genome Sequence of Cryptococcus dejecticola CBS10117.</title>
        <authorList>
            <consortium name="The Broad Institute Genome Sequencing Platform"/>
            <person name="Cuomo C."/>
            <person name="Litvintseva A."/>
            <person name="Chen Y."/>
            <person name="Heitman J."/>
            <person name="Sun S."/>
            <person name="Springer D."/>
            <person name="Dromer F."/>
            <person name="Young S.K."/>
            <person name="Zeng Q."/>
            <person name="Gargeya S."/>
            <person name="Fitzgerald M."/>
            <person name="Abouelleil A."/>
            <person name="Alvarado L."/>
            <person name="Berlin A.M."/>
            <person name="Chapman S.B."/>
            <person name="Dewar J."/>
            <person name="Goldberg J."/>
            <person name="Griggs A."/>
            <person name="Gujja S."/>
            <person name="Hansen M."/>
            <person name="Howarth C."/>
            <person name="Imamovic A."/>
            <person name="Larimer J."/>
            <person name="McCowan C."/>
            <person name="Murphy C."/>
            <person name="Pearson M."/>
            <person name="Priest M."/>
            <person name="Roberts A."/>
            <person name="Saif S."/>
            <person name="Shea T."/>
            <person name="Sykes S."/>
            <person name="Wortman J."/>
            <person name="Nusbaum C."/>
            <person name="Birren B."/>
        </authorList>
    </citation>
    <scope>NUCLEOTIDE SEQUENCE [LARGE SCALE GENOMIC DNA]</scope>
    <source>
        <strain evidence="2">CBS 10117</strain>
    </source>
</reference>
<gene>
    <name evidence="2" type="ORF">I303_01210</name>
    <name evidence="3" type="ORF">I303_101204</name>
</gene>
<dbReference type="Proteomes" id="UP000078595">
    <property type="component" value="Chromosome 1"/>
</dbReference>
<sequence length="298" mass="32813">MASEDLCEAEDIALQIALEENSAQDLPSSERPCRAQPARRSKQQASSRIDAGILEESVWAHHREVMRKASKTPVHGKQRNGPPRDPPRHLAEASSVSPEAPLPERRRVKLTVIGHGDAQDDEQVTGREPPAGRLDMTKLAEEQEQMKAVPYDIDLDTPMTPCHDSELRLASCPIGLQRLDSLPQIAGENDKSPEAGVWTCVKCKHRLGHSPSLVELGFIDAVQYVTCATEYCIPCVSNLLEVASQVGVITRPKRTVPCPTCRTRWVSTEVSSATEAYVHQISKLGVRRGKGKPKDPEK</sequence>
<evidence type="ECO:0000313" key="2">
    <source>
        <dbReference type="EMBL" id="OBR89383.1"/>
    </source>
</evidence>
<dbReference type="KEGG" id="kdj:28964909"/>
<name>A0A1A6AH92_9TREE</name>
<feature type="compositionally biased region" description="Basic and acidic residues" evidence="1">
    <location>
        <begin position="58"/>
        <end position="67"/>
    </location>
</feature>
<feature type="region of interest" description="Disordered" evidence="1">
    <location>
        <begin position="20"/>
        <end position="107"/>
    </location>
</feature>
<dbReference type="GeneID" id="28964909"/>
<reference evidence="3" key="2">
    <citation type="submission" date="2013-07" db="EMBL/GenBank/DDBJ databases">
        <authorList>
            <consortium name="The Broad Institute Genome Sequencing Platform"/>
            <person name="Cuomo C."/>
            <person name="Litvintseva A."/>
            <person name="Chen Y."/>
            <person name="Heitman J."/>
            <person name="Sun S."/>
            <person name="Springer D."/>
            <person name="Dromer F."/>
            <person name="Young S.K."/>
            <person name="Zeng Q."/>
            <person name="Gargeya S."/>
            <person name="Fitzgerald M."/>
            <person name="Abouelleil A."/>
            <person name="Alvarado L."/>
            <person name="Berlin A.M."/>
            <person name="Chapman S.B."/>
            <person name="Dewar J."/>
            <person name="Goldberg J."/>
            <person name="Griggs A."/>
            <person name="Gujja S."/>
            <person name="Hansen M."/>
            <person name="Howarth C."/>
            <person name="Imamovic A."/>
            <person name="Larimer J."/>
            <person name="McCowan C."/>
            <person name="Murphy C."/>
            <person name="Pearson M."/>
            <person name="Priest M."/>
            <person name="Roberts A."/>
            <person name="Saif S."/>
            <person name="Shea T."/>
            <person name="Sykes S."/>
            <person name="Wortman J."/>
            <person name="Nusbaum C."/>
            <person name="Birren B."/>
        </authorList>
    </citation>
    <scope>NUCLEOTIDE SEQUENCE</scope>
    <source>
        <strain evidence="3">CBS 10117</strain>
    </source>
</reference>
<evidence type="ECO:0000313" key="3">
    <source>
        <dbReference type="EMBL" id="WWC58660.1"/>
    </source>
</evidence>
<dbReference type="AlphaFoldDB" id="A0A1A6AH92"/>
<accession>A0A1A6AH92</accession>
<protein>
    <submittedName>
        <fullName evidence="2">Uncharacterized protein</fullName>
    </submittedName>
</protein>